<dbReference type="PANTHER" id="PTHR47691:SF3">
    <property type="entry name" value="HTH-TYPE TRANSCRIPTIONAL REGULATOR RV0890C-RELATED"/>
    <property type="match status" value="1"/>
</dbReference>
<dbReference type="PROSITE" id="PS50943">
    <property type="entry name" value="HTH_CROC1"/>
    <property type="match status" value="1"/>
</dbReference>
<dbReference type="InterPro" id="IPR005158">
    <property type="entry name" value="BTAD"/>
</dbReference>
<feature type="repeat" description="TPR" evidence="3">
    <location>
        <begin position="785"/>
        <end position="818"/>
    </location>
</feature>
<accession>A0A4R2JZ00</accession>
<evidence type="ECO:0000259" key="6">
    <source>
        <dbReference type="PROSITE" id="PS51755"/>
    </source>
</evidence>
<keyword evidence="2 4" id="KW-0238">DNA-binding</keyword>
<keyword evidence="3" id="KW-0802">TPR repeat</keyword>
<dbReference type="Pfam" id="PF00486">
    <property type="entry name" value="Trans_reg_C"/>
    <property type="match status" value="1"/>
</dbReference>
<evidence type="ECO:0000256" key="4">
    <source>
        <dbReference type="PROSITE-ProRule" id="PRU01091"/>
    </source>
</evidence>
<sequence length="1145" mass="123920">MAFGPSEIGELLRAHRVRAGLTQQELADRADVSVRAVRYIEQGRVARPRPASMRRLAEVVGLVLDGRTEVRIGVLGSLSVRTGAGPVDIGPSMPRSLLALMALQPNRVVTREEIVDVLWGEHPPKSSLNLVYTYVARLRRALDPAQPITAAHGGYLLRVDADGLDSLRFDELAGEARRIAAEEPHTAEAMFVEALQCWRGTVLSDMPDRLRQHPAALALAQQRLAAVLGHADVAIGLGRHEQATTQLLRLSGEDPLHGGLHEGLNARLMTALAGSGQQAAALRLFGDIRDRLADELGVRPGIEMREAHLRILQREVPHVSTVAPMTSRSIPAQLPADVTGFAGREAQLEVLDALVPEDRHNTAVVIVTIEGIAGVGKTALAVHWAHRIRSRYPDGQLYVDLRGYASGPPMRPLDALSRFLHALGVPGEQVPIDVEEGMGLYRTLLANRRVLIVLDNAGGVDQVRPLLPGSAGCLVLVTSRGRLGGLSAREGAHRLALDGLHPDEARALLARTIGTDRMQDEPASVADLLDACAYLPLALRIAAANLSSGPHTEIAAYTADLRRQGRLAGLSVDGDEQGAVQAAFDLSYKQLEPEAQRLFRLLGLVPGTDFSPDAAIALTAGNPTNVRRLLGQLVSANLVHPEAGDRFGLHDLLAEYAGIRAQEQGEDVEHALERLYDFYLHTAHAATSRLFPDTMRLTVPMIADGVPVPALTDELESVAWLDAERPNLIAAVNRAAMQGPRRYAWQITDALRGYFVSRGHGVDGLEISHVGLRAAREEDNPLAEASMLDILGLVYYNLSDYQRAITHHSEALAVNRRIGSRTGEAASLHNLGRVHSQLGRPAQAAIYYAQALTIHRETGNRVGEATGLNYVGVAQLSLGRPDQALSWHKQSITLARELGNRYTEARALNGAGLAHWAMGDMENSVQCHLRALATCRQLGDRHGEVTTIICLAETHCDAGRYRRAVVLARTGITQGRQLGERRHEVSGLDIVATAHMRRGHLDIALGHYREALQLARDIEFRYGETSVLIGMSAALRRAGHVAEALTAARDALAVMHDSGMRLLEARAFTMQALGELAVNEFSHAYDHAQQALTIARKTGQRLVEAWAREAKGQVLEALGETADALVERTSAKAILKDLGVPSADG</sequence>
<gene>
    <name evidence="7" type="ORF">EV192_102647</name>
</gene>
<name>A0A4R2JZ00_9PSEU</name>
<evidence type="ECO:0000256" key="2">
    <source>
        <dbReference type="ARBA" id="ARBA00023125"/>
    </source>
</evidence>
<dbReference type="SMART" id="SM00862">
    <property type="entry name" value="Trans_reg_C"/>
    <property type="match status" value="1"/>
</dbReference>
<dbReference type="AlphaFoldDB" id="A0A4R2JZ00"/>
<dbReference type="SUPFAM" id="SSF52540">
    <property type="entry name" value="P-loop containing nucleoside triphosphate hydrolases"/>
    <property type="match status" value="1"/>
</dbReference>
<feature type="domain" description="OmpR/PhoB-type" evidence="6">
    <location>
        <begin position="59"/>
        <end position="159"/>
    </location>
</feature>
<dbReference type="GO" id="GO:0006355">
    <property type="term" value="P:regulation of DNA-templated transcription"/>
    <property type="evidence" value="ECO:0007669"/>
    <property type="project" value="InterPro"/>
</dbReference>
<dbReference type="Pfam" id="PF03704">
    <property type="entry name" value="BTAD"/>
    <property type="match status" value="1"/>
</dbReference>
<dbReference type="RefSeq" id="WP_132114326.1">
    <property type="nucleotide sequence ID" value="NZ_SLWS01000002.1"/>
</dbReference>
<dbReference type="PANTHER" id="PTHR47691">
    <property type="entry name" value="REGULATOR-RELATED"/>
    <property type="match status" value="1"/>
</dbReference>
<dbReference type="OrthoDB" id="581105at2"/>
<dbReference type="InterPro" id="IPR011990">
    <property type="entry name" value="TPR-like_helical_dom_sf"/>
</dbReference>
<protein>
    <submittedName>
        <fullName evidence="7">DNA-binding SARP family transcriptional activator</fullName>
    </submittedName>
</protein>
<dbReference type="InterPro" id="IPR001387">
    <property type="entry name" value="Cro/C1-type_HTH"/>
</dbReference>
<dbReference type="InterPro" id="IPR010982">
    <property type="entry name" value="Lambda_DNA-bd_dom_sf"/>
</dbReference>
<dbReference type="PROSITE" id="PS50005">
    <property type="entry name" value="TPR"/>
    <property type="match status" value="1"/>
</dbReference>
<dbReference type="Pfam" id="PF13424">
    <property type="entry name" value="TPR_12"/>
    <property type="match status" value="2"/>
</dbReference>
<dbReference type="SMART" id="SM00028">
    <property type="entry name" value="TPR"/>
    <property type="match status" value="7"/>
</dbReference>
<dbReference type="GO" id="GO:0043531">
    <property type="term" value="F:ADP binding"/>
    <property type="evidence" value="ECO:0007669"/>
    <property type="project" value="InterPro"/>
</dbReference>
<dbReference type="CDD" id="cd00383">
    <property type="entry name" value="trans_reg_C"/>
    <property type="match status" value="1"/>
</dbReference>
<organism evidence="7 8">
    <name type="scientific">Actinocrispum wychmicini</name>
    <dbReference type="NCBI Taxonomy" id="1213861"/>
    <lineage>
        <taxon>Bacteria</taxon>
        <taxon>Bacillati</taxon>
        <taxon>Actinomycetota</taxon>
        <taxon>Actinomycetes</taxon>
        <taxon>Pseudonocardiales</taxon>
        <taxon>Pseudonocardiaceae</taxon>
        <taxon>Actinocrispum</taxon>
    </lineage>
</organism>
<evidence type="ECO:0000256" key="1">
    <source>
        <dbReference type="ARBA" id="ARBA00005820"/>
    </source>
</evidence>
<dbReference type="GO" id="GO:0003677">
    <property type="term" value="F:DNA binding"/>
    <property type="evidence" value="ECO:0007669"/>
    <property type="project" value="UniProtKB-UniRule"/>
</dbReference>
<dbReference type="CDD" id="cd00093">
    <property type="entry name" value="HTH_XRE"/>
    <property type="match status" value="1"/>
</dbReference>
<dbReference type="InterPro" id="IPR027417">
    <property type="entry name" value="P-loop_NTPase"/>
</dbReference>
<dbReference type="EMBL" id="SLWS01000002">
    <property type="protein sequence ID" value="TCO62509.1"/>
    <property type="molecule type" value="Genomic_DNA"/>
</dbReference>
<reference evidence="7 8" key="1">
    <citation type="submission" date="2019-03" db="EMBL/GenBank/DDBJ databases">
        <title>Genomic Encyclopedia of Type Strains, Phase IV (KMG-IV): sequencing the most valuable type-strain genomes for metagenomic binning, comparative biology and taxonomic classification.</title>
        <authorList>
            <person name="Goeker M."/>
        </authorList>
    </citation>
    <scope>NUCLEOTIDE SEQUENCE [LARGE SCALE GENOMIC DNA]</scope>
    <source>
        <strain evidence="7 8">DSM 45934</strain>
    </source>
</reference>
<feature type="domain" description="HTH cro/C1-type" evidence="5">
    <location>
        <begin position="12"/>
        <end position="59"/>
    </location>
</feature>
<dbReference type="InterPro" id="IPR016032">
    <property type="entry name" value="Sig_transdc_resp-reg_C-effctor"/>
</dbReference>
<keyword evidence="8" id="KW-1185">Reference proteome</keyword>
<feature type="DNA-binding region" description="OmpR/PhoB-type" evidence="4">
    <location>
        <begin position="59"/>
        <end position="159"/>
    </location>
</feature>
<evidence type="ECO:0000313" key="8">
    <source>
        <dbReference type="Proteomes" id="UP000295680"/>
    </source>
</evidence>
<dbReference type="GO" id="GO:0000160">
    <property type="term" value="P:phosphorelay signal transduction system"/>
    <property type="evidence" value="ECO:0007669"/>
    <property type="project" value="InterPro"/>
</dbReference>
<dbReference type="Gene3D" id="3.40.50.300">
    <property type="entry name" value="P-loop containing nucleotide triphosphate hydrolases"/>
    <property type="match status" value="1"/>
</dbReference>
<evidence type="ECO:0000259" key="5">
    <source>
        <dbReference type="PROSITE" id="PS50943"/>
    </source>
</evidence>
<dbReference type="SMART" id="SM00530">
    <property type="entry name" value="HTH_XRE"/>
    <property type="match status" value="1"/>
</dbReference>
<dbReference type="SUPFAM" id="SSF47413">
    <property type="entry name" value="lambda repressor-like DNA-binding domains"/>
    <property type="match status" value="1"/>
</dbReference>
<dbReference type="InterPro" id="IPR001867">
    <property type="entry name" value="OmpR/PhoB-type_DNA-bd"/>
</dbReference>
<dbReference type="SUPFAM" id="SSF46894">
    <property type="entry name" value="C-terminal effector domain of the bipartite response regulators"/>
    <property type="match status" value="1"/>
</dbReference>
<dbReference type="InterPro" id="IPR019734">
    <property type="entry name" value="TPR_rpt"/>
</dbReference>
<dbReference type="Pfam" id="PF13560">
    <property type="entry name" value="HTH_31"/>
    <property type="match status" value="1"/>
</dbReference>
<comment type="similarity">
    <text evidence="1">Belongs to the AfsR/DnrI/RedD regulatory family.</text>
</comment>
<dbReference type="Gene3D" id="1.25.40.10">
    <property type="entry name" value="Tetratricopeptide repeat domain"/>
    <property type="match status" value="3"/>
</dbReference>
<dbReference type="CDD" id="cd15831">
    <property type="entry name" value="BTAD"/>
    <property type="match status" value="1"/>
</dbReference>
<comment type="caution">
    <text evidence="7">The sequence shown here is derived from an EMBL/GenBank/DDBJ whole genome shotgun (WGS) entry which is preliminary data.</text>
</comment>
<dbReference type="PRINTS" id="PR00364">
    <property type="entry name" value="DISEASERSIST"/>
</dbReference>
<evidence type="ECO:0000256" key="3">
    <source>
        <dbReference type="PROSITE-ProRule" id="PRU00339"/>
    </source>
</evidence>
<evidence type="ECO:0000313" key="7">
    <source>
        <dbReference type="EMBL" id="TCO62509.1"/>
    </source>
</evidence>
<dbReference type="SMART" id="SM01043">
    <property type="entry name" value="BTAD"/>
    <property type="match status" value="1"/>
</dbReference>
<dbReference type="Gene3D" id="1.10.260.40">
    <property type="entry name" value="lambda repressor-like DNA-binding domains"/>
    <property type="match status" value="1"/>
</dbReference>
<dbReference type="InterPro" id="IPR036388">
    <property type="entry name" value="WH-like_DNA-bd_sf"/>
</dbReference>
<dbReference type="Proteomes" id="UP000295680">
    <property type="component" value="Unassembled WGS sequence"/>
</dbReference>
<proteinExistence type="inferred from homology"/>
<dbReference type="PROSITE" id="PS51755">
    <property type="entry name" value="OMPR_PHOB"/>
    <property type="match status" value="1"/>
</dbReference>
<dbReference type="Gene3D" id="1.10.10.10">
    <property type="entry name" value="Winged helix-like DNA-binding domain superfamily/Winged helix DNA-binding domain"/>
    <property type="match status" value="2"/>
</dbReference>
<dbReference type="SUPFAM" id="SSF48452">
    <property type="entry name" value="TPR-like"/>
    <property type="match status" value="3"/>
</dbReference>